<evidence type="ECO:0000256" key="10">
    <source>
        <dbReference type="ARBA" id="ARBA00022859"/>
    </source>
</evidence>
<evidence type="ECO:0000259" key="21">
    <source>
        <dbReference type="SMART" id="SM00485"/>
    </source>
</evidence>
<dbReference type="GO" id="GO:0051321">
    <property type="term" value="P:meiotic cell cycle"/>
    <property type="evidence" value="ECO:0007669"/>
    <property type="project" value="UniProtKB-KW"/>
</dbReference>
<dbReference type="InterPro" id="IPR036279">
    <property type="entry name" value="5-3_exonuclease_C_sf"/>
</dbReference>
<keyword evidence="5" id="KW-0255">Endonuclease</keyword>
<reference evidence="22 23" key="1">
    <citation type="submission" date="2018-02" db="EMBL/GenBank/DDBJ databases">
        <title>Draft genome of wild Prunus yedoensis var. nudiflora.</title>
        <authorList>
            <person name="Baek S."/>
            <person name="Kim J.-H."/>
            <person name="Choi K."/>
            <person name="Kim G.-B."/>
            <person name="Cho A."/>
            <person name="Jang H."/>
            <person name="Shin C.-H."/>
            <person name="Yu H.-J."/>
            <person name="Mun J.-H."/>
        </authorList>
    </citation>
    <scope>NUCLEOTIDE SEQUENCE [LARGE SCALE GENOMIC DNA]</scope>
    <source>
        <strain evidence="23">cv. Jeju island</strain>
        <tissue evidence="22">Leaf</tissue>
    </source>
</reference>
<evidence type="ECO:0000256" key="1">
    <source>
        <dbReference type="ARBA" id="ARBA00004123"/>
    </source>
</evidence>
<feature type="region of interest" description="Disordered" evidence="20">
    <location>
        <begin position="397"/>
        <end position="438"/>
    </location>
</feature>
<evidence type="ECO:0000256" key="16">
    <source>
        <dbReference type="ARBA" id="ARBA00057694"/>
    </source>
</evidence>
<evidence type="ECO:0000256" key="11">
    <source>
        <dbReference type="ARBA" id="ARBA00022990"/>
    </source>
</evidence>
<evidence type="ECO:0000256" key="15">
    <source>
        <dbReference type="ARBA" id="ARBA00023254"/>
    </source>
</evidence>
<comment type="subunit">
    <text evidence="17">Interacts with the MLH1-PMS2 heterodimer via MLH1. Interacts with MSH3. Interacts with the MSH2-MSH6 heterodimer via MSH2, and this interaction may increase the processivity of the 5'-&gt;3' exonuclease activity. Interacts with PCNA, and this interaction may both stimulate the cryptic 3'-&gt;5' exonuclease activity and suppress the 5'-&gt;3' exonuclease activity. Interacts with WRN, and this interaction stimulates both the 5'-&gt;3' exonuclease activity and cleavage of 5'-overhanging flap structures. Interacts with RECQL/RECQ1, and this interaction stimulates cleavage of 5'-overhanging flap structures. Interacts with DNA helicase ZGRF1; the interaction is increased following DNA damage induction.</text>
</comment>
<dbReference type="OrthoDB" id="26491at2759"/>
<comment type="function">
    <text evidence="16">5'-&gt;3' double-stranded DNA exonuclease which may also possess a cryptic 3'-&gt;5' double-stranded DNA exonuclease activity. Functions in DNA mismatch repair (MMR) to excise mismatch-containing DNA tracts directed by strand breaks located either 5' or 3' to the mismatch. Also exhibits endonuclease activity against 5'-overhanging flap structures similar to those generated by displacement synthesis when DNA polymerase encounters the 5'-end of a downstream Okazaki fragment. Required for somatic hypermutation (SHM) and class switch recombination (CSR) of immunoglobulin genes. Essential for male and female meiosis.</text>
</comment>
<keyword evidence="4 19" id="KW-0479">Metal-binding</keyword>
<dbReference type="PANTHER" id="PTHR11081:SF8">
    <property type="entry name" value="EXONUCLEASE 1"/>
    <property type="match status" value="1"/>
</dbReference>
<dbReference type="Proteomes" id="UP000250321">
    <property type="component" value="Unassembled WGS sequence"/>
</dbReference>
<dbReference type="GO" id="GO:0017108">
    <property type="term" value="F:5'-flap endonuclease activity"/>
    <property type="evidence" value="ECO:0007669"/>
    <property type="project" value="TreeGrafter"/>
</dbReference>
<dbReference type="PRINTS" id="PR00853">
    <property type="entry name" value="XPGRADSUPER"/>
</dbReference>
<dbReference type="CDD" id="cd09901">
    <property type="entry name" value="H3TH_FEN1-like"/>
    <property type="match status" value="1"/>
</dbReference>
<evidence type="ECO:0000256" key="9">
    <source>
        <dbReference type="ARBA" id="ARBA00022842"/>
    </source>
</evidence>
<protein>
    <recommendedName>
        <fullName evidence="19">Exonuclease 1</fullName>
        <ecNumber evidence="19">3.1.-.-</ecNumber>
    </recommendedName>
</protein>
<dbReference type="FunFam" id="1.10.150.20:FF:000011">
    <property type="entry name" value="exonuclease 1"/>
    <property type="match status" value="1"/>
</dbReference>
<dbReference type="EMBL" id="PJQY01000227">
    <property type="protein sequence ID" value="PQQ15514.1"/>
    <property type="molecule type" value="Genomic_DNA"/>
</dbReference>
<evidence type="ECO:0000256" key="13">
    <source>
        <dbReference type="ARBA" id="ARBA00023204"/>
    </source>
</evidence>
<dbReference type="InterPro" id="IPR006084">
    <property type="entry name" value="XPG/Rad2"/>
</dbReference>
<dbReference type="PROSITE" id="PS50005">
    <property type="entry name" value="TPR"/>
    <property type="match status" value="1"/>
</dbReference>
<evidence type="ECO:0000256" key="14">
    <source>
        <dbReference type="ARBA" id="ARBA00023242"/>
    </source>
</evidence>
<dbReference type="InterPro" id="IPR006086">
    <property type="entry name" value="XPG-I_dom"/>
</dbReference>
<dbReference type="InterPro" id="IPR006085">
    <property type="entry name" value="XPG_DNA_repair_N"/>
</dbReference>
<feature type="repeat" description="TPR" evidence="18">
    <location>
        <begin position="99"/>
        <end position="132"/>
    </location>
</feature>
<feature type="compositionally biased region" description="Polar residues" evidence="20">
    <location>
        <begin position="408"/>
        <end position="418"/>
    </location>
</feature>
<dbReference type="Pfam" id="PF00867">
    <property type="entry name" value="XPG_I"/>
    <property type="match status" value="1"/>
</dbReference>
<feature type="compositionally biased region" description="Polar residues" evidence="20">
    <location>
        <begin position="425"/>
        <end position="434"/>
    </location>
</feature>
<comment type="subcellular location">
    <subcellularLocation>
        <location evidence="1 19">Nucleus</location>
    </subcellularLocation>
</comment>
<dbReference type="SUPFAM" id="SSF88723">
    <property type="entry name" value="PIN domain-like"/>
    <property type="match status" value="1"/>
</dbReference>
<dbReference type="GO" id="GO:0006281">
    <property type="term" value="P:DNA repair"/>
    <property type="evidence" value="ECO:0007669"/>
    <property type="project" value="UniProtKB-UniRule"/>
</dbReference>
<keyword evidence="15" id="KW-0469">Meiosis</keyword>
<dbReference type="STRING" id="2094558.A0A314ZDH5"/>
<keyword evidence="7 19" id="KW-0378">Hydrolase</keyword>
<keyword evidence="13 19" id="KW-0234">DNA repair</keyword>
<keyword evidence="23" id="KW-1185">Reference proteome</keyword>
<evidence type="ECO:0000256" key="18">
    <source>
        <dbReference type="PROSITE-ProRule" id="PRU00339"/>
    </source>
</evidence>
<dbReference type="Pfam" id="PF00752">
    <property type="entry name" value="XPG_N"/>
    <property type="match status" value="1"/>
</dbReference>
<name>A0A314ZDH5_PRUYE</name>
<dbReference type="GO" id="GO:0003677">
    <property type="term" value="F:DNA binding"/>
    <property type="evidence" value="ECO:0007669"/>
    <property type="project" value="UniProtKB-UniRule"/>
</dbReference>
<evidence type="ECO:0000256" key="17">
    <source>
        <dbReference type="ARBA" id="ARBA00064664"/>
    </source>
</evidence>
<evidence type="ECO:0000256" key="20">
    <source>
        <dbReference type="SAM" id="MobiDB-lite"/>
    </source>
</evidence>
<dbReference type="Gene3D" id="1.10.150.20">
    <property type="entry name" value="5' to 3' exonuclease, C-terminal subdomain"/>
    <property type="match status" value="1"/>
</dbReference>
<keyword evidence="19" id="KW-0267">Excision nuclease</keyword>
<dbReference type="GO" id="GO:0002376">
    <property type="term" value="P:immune system process"/>
    <property type="evidence" value="ECO:0007669"/>
    <property type="project" value="UniProtKB-KW"/>
</dbReference>
<evidence type="ECO:0000313" key="23">
    <source>
        <dbReference type="Proteomes" id="UP000250321"/>
    </source>
</evidence>
<proteinExistence type="inferred from homology"/>
<dbReference type="CDD" id="cd09857">
    <property type="entry name" value="PIN_EXO1"/>
    <property type="match status" value="1"/>
</dbReference>
<evidence type="ECO:0000256" key="4">
    <source>
        <dbReference type="ARBA" id="ARBA00022723"/>
    </source>
</evidence>
<evidence type="ECO:0000256" key="3">
    <source>
        <dbReference type="ARBA" id="ARBA00022722"/>
    </source>
</evidence>
<dbReference type="InterPro" id="IPR019734">
    <property type="entry name" value="TPR_rpt"/>
</dbReference>
<keyword evidence="10" id="KW-0391">Immunity</keyword>
<evidence type="ECO:0000256" key="8">
    <source>
        <dbReference type="ARBA" id="ARBA00022839"/>
    </source>
</evidence>
<evidence type="ECO:0000256" key="12">
    <source>
        <dbReference type="ARBA" id="ARBA00023125"/>
    </source>
</evidence>
<evidence type="ECO:0000256" key="19">
    <source>
        <dbReference type="RuleBase" id="RU910737"/>
    </source>
</evidence>
<keyword evidence="8 19" id="KW-0269">Exonuclease</keyword>
<dbReference type="InterPro" id="IPR029060">
    <property type="entry name" value="PIN-like_dom_sf"/>
</dbReference>
<dbReference type="EC" id="3.1.-.-" evidence="19"/>
<dbReference type="PANTHER" id="PTHR11081">
    <property type="entry name" value="FLAP ENDONUCLEASE FAMILY MEMBER"/>
    <property type="match status" value="1"/>
</dbReference>
<comment type="cofactor">
    <cofactor evidence="19">
        <name>Mg(2+)</name>
        <dbReference type="ChEBI" id="CHEBI:18420"/>
    </cofactor>
    <text evidence="19">Binds 2 magnesium ions per subunit. They probably participate in the reaction catalyzed by the enzyme. May bind an additional third magnesium ion after substrate binding.</text>
</comment>
<evidence type="ECO:0000256" key="2">
    <source>
        <dbReference type="ARBA" id="ARBA00022553"/>
    </source>
</evidence>
<organism evidence="22 23">
    <name type="scientific">Prunus yedoensis var. nudiflora</name>
    <dbReference type="NCBI Taxonomy" id="2094558"/>
    <lineage>
        <taxon>Eukaryota</taxon>
        <taxon>Viridiplantae</taxon>
        <taxon>Streptophyta</taxon>
        <taxon>Embryophyta</taxon>
        <taxon>Tracheophyta</taxon>
        <taxon>Spermatophyta</taxon>
        <taxon>Magnoliopsida</taxon>
        <taxon>eudicotyledons</taxon>
        <taxon>Gunneridae</taxon>
        <taxon>Pentapetalae</taxon>
        <taxon>rosids</taxon>
        <taxon>fabids</taxon>
        <taxon>Rosales</taxon>
        <taxon>Rosaceae</taxon>
        <taxon>Amygdaloideae</taxon>
        <taxon>Amygdaleae</taxon>
        <taxon>Prunus</taxon>
    </lineage>
</organism>
<keyword evidence="9 19" id="KW-0460">Magnesium</keyword>
<dbReference type="Gene3D" id="3.40.50.1010">
    <property type="entry name" value="5'-nuclease"/>
    <property type="match status" value="1"/>
</dbReference>
<evidence type="ECO:0000256" key="7">
    <source>
        <dbReference type="ARBA" id="ARBA00022801"/>
    </source>
</evidence>
<feature type="domain" description="XPG N-terminal" evidence="21">
    <location>
        <begin position="1"/>
        <end position="102"/>
    </location>
</feature>
<evidence type="ECO:0000256" key="6">
    <source>
        <dbReference type="ARBA" id="ARBA00022763"/>
    </source>
</evidence>
<dbReference type="FunFam" id="3.40.50.1010:FF:000111">
    <property type="entry name" value="Exonuclease 1"/>
    <property type="match status" value="1"/>
</dbReference>
<keyword evidence="12 19" id="KW-0238">DNA-binding</keyword>
<keyword evidence="6 19" id="KW-0227">DNA damage</keyword>
<dbReference type="InterPro" id="IPR044752">
    <property type="entry name" value="PIN-like_EXO1"/>
</dbReference>
<evidence type="ECO:0000313" key="22">
    <source>
        <dbReference type="EMBL" id="PQQ15514.1"/>
    </source>
</evidence>
<keyword evidence="14 19" id="KW-0539">Nucleus</keyword>
<dbReference type="AlphaFoldDB" id="A0A314ZDH5"/>
<keyword evidence="11" id="KW-0007">Acetylation</keyword>
<keyword evidence="2" id="KW-0597">Phosphoprotein</keyword>
<comment type="caution">
    <text evidence="22">The sequence shown here is derived from an EMBL/GenBank/DDBJ whole genome shotgun (WGS) entry which is preliminary data.</text>
</comment>
<dbReference type="SMART" id="SM00279">
    <property type="entry name" value="HhH2"/>
    <property type="match status" value="1"/>
</dbReference>
<dbReference type="SMART" id="SM00485">
    <property type="entry name" value="XPGN"/>
    <property type="match status" value="1"/>
</dbReference>
<keyword evidence="18" id="KW-0802">TPR repeat</keyword>
<dbReference type="GO" id="GO:0005634">
    <property type="term" value="C:nucleus"/>
    <property type="evidence" value="ECO:0007669"/>
    <property type="project" value="UniProtKB-SubCell"/>
</dbReference>
<sequence>MGIKDLLRFMKPYIAPIHIKKYAGKRVGIDAYSWLHKGAYSCSLELCMNSNSERKLKYIDYFMHRINLLRHHKITPVVVFDGGNVPCKAATAEERHRGRKTNHDLAMAKYKEGDIRAATELFQRAVSVTPSMAHQLIQHSLSNLEAEKGGIAAVITEDSDLVAYGCQAVVFKMDQYGNGEEMVRENVFNPVGRTPSFQNFDQELFTGMCVLAGCDFLPSVHGIGIAKAYALVSKYRNLDRALSVLKSQKGNQMPEDYPKCFKEAVAVFQHAQIFDAEKKKVKHMKAIPEKLVQSLDGELDFLGPEMPPSVATAIAEGNLDPINMKAFDHFPASRHHQEPIKSQNIGQIQRPETAVVSAEDSCFSLAKLIVPLTNNETVETTIAPNTIPLKVRHNNPFKKRKDDVHSDQIGSKTKQVSNAAEVEISDTSNVSPSNIKPKVVNNVPSRKRKNDIILEHVESIGEEVSVVTEIESSDILCVTPESQESVNSKLPKGKRMVKNEKLKRSSFKSSGNKNSSILNFFSRV</sequence>
<evidence type="ECO:0000256" key="5">
    <source>
        <dbReference type="ARBA" id="ARBA00022759"/>
    </source>
</evidence>
<keyword evidence="19" id="KW-0228">DNA excision</keyword>
<dbReference type="GO" id="GO:0035312">
    <property type="term" value="F:5'-3' DNA exonuclease activity"/>
    <property type="evidence" value="ECO:0007669"/>
    <property type="project" value="UniProtKB-UniRule"/>
</dbReference>
<dbReference type="InterPro" id="IPR008918">
    <property type="entry name" value="HhH2"/>
</dbReference>
<keyword evidence="3 19" id="KW-0540">Nuclease</keyword>
<dbReference type="GO" id="GO:0046872">
    <property type="term" value="F:metal ion binding"/>
    <property type="evidence" value="ECO:0007669"/>
    <property type="project" value="UniProtKB-UniRule"/>
</dbReference>
<gene>
    <name evidence="22" type="ORF">Pyn_28907</name>
</gene>
<accession>A0A314ZDH5</accession>
<comment type="similarity">
    <text evidence="19">Belongs to the XPG/RAD2 endonuclease family. EXO1 subfamily.</text>
</comment>
<dbReference type="SUPFAM" id="SSF47807">
    <property type="entry name" value="5' to 3' exonuclease, C-terminal subdomain"/>
    <property type="match status" value="1"/>
</dbReference>